<dbReference type="Gene3D" id="2.170.130.10">
    <property type="entry name" value="TonB-dependent receptor, plug domain"/>
    <property type="match status" value="1"/>
</dbReference>
<dbReference type="InterPro" id="IPR023997">
    <property type="entry name" value="TonB-dep_OMP_SusC/RagA_CS"/>
</dbReference>
<dbReference type="SUPFAM" id="SSF56935">
    <property type="entry name" value="Porins"/>
    <property type="match status" value="1"/>
</dbReference>
<dbReference type="Pfam" id="PF07660">
    <property type="entry name" value="STN"/>
    <property type="match status" value="1"/>
</dbReference>
<keyword evidence="8" id="KW-1185">Reference proteome</keyword>
<evidence type="ECO:0000256" key="5">
    <source>
        <dbReference type="SAM" id="SignalP"/>
    </source>
</evidence>
<keyword evidence="5" id="KW-0732">Signal</keyword>
<name>A0A1G9K238_9SPHI</name>
<dbReference type="NCBIfam" id="TIGR04056">
    <property type="entry name" value="OMP_RagA_SusC"/>
    <property type="match status" value="1"/>
</dbReference>
<comment type="similarity">
    <text evidence="4">Belongs to the TonB-dependent receptor family.</text>
</comment>
<dbReference type="SMART" id="SM00965">
    <property type="entry name" value="STN"/>
    <property type="match status" value="1"/>
</dbReference>
<reference evidence="8" key="1">
    <citation type="submission" date="2016-10" db="EMBL/GenBank/DDBJ databases">
        <authorList>
            <person name="Varghese N."/>
            <person name="Submissions S."/>
        </authorList>
    </citation>
    <scope>NUCLEOTIDE SEQUENCE [LARGE SCALE GENOMIC DNA]</scope>
    <source>
        <strain evidence="8">DSM 19110</strain>
    </source>
</reference>
<dbReference type="InterPro" id="IPR011662">
    <property type="entry name" value="Secretin/TonB_short_N"/>
</dbReference>
<evidence type="ECO:0000313" key="7">
    <source>
        <dbReference type="EMBL" id="SDL43788.1"/>
    </source>
</evidence>
<dbReference type="Pfam" id="PF07715">
    <property type="entry name" value="Plug"/>
    <property type="match status" value="1"/>
</dbReference>
<evidence type="ECO:0000259" key="6">
    <source>
        <dbReference type="SMART" id="SM00965"/>
    </source>
</evidence>
<evidence type="ECO:0000256" key="2">
    <source>
        <dbReference type="ARBA" id="ARBA00023136"/>
    </source>
</evidence>
<comment type="subcellular location">
    <subcellularLocation>
        <location evidence="4">Cell outer membrane</location>
        <topology evidence="4">Multi-pass membrane protein</topology>
    </subcellularLocation>
</comment>
<dbReference type="RefSeq" id="WP_074604908.1">
    <property type="nucleotide sequence ID" value="NZ_FNGY01000001.1"/>
</dbReference>
<feature type="chain" id="PRO_5010245268" evidence="5">
    <location>
        <begin position="22"/>
        <end position="1196"/>
    </location>
</feature>
<keyword evidence="3 4" id="KW-0998">Cell outer membrane</keyword>
<evidence type="ECO:0000256" key="3">
    <source>
        <dbReference type="ARBA" id="ARBA00023237"/>
    </source>
</evidence>
<gene>
    <name evidence="7" type="ORF">SAMN05421820_101443</name>
</gene>
<proteinExistence type="inferred from homology"/>
<dbReference type="NCBIfam" id="TIGR04057">
    <property type="entry name" value="SusC_RagA_signa"/>
    <property type="match status" value="1"/>
</dbReference>
<sequence>MKLSILLTILCCFKVSASVYAQKISIDVHNAPIEMVFAQIKKQSGYVFFYKDNVLETSKKVSVRLKDLDLKSVLEACLKDQPLTYEISGKIIVIRPKVDVKASSGSKLISIIGRVLNERGEEMAGVTISVKGTETRTSTNEQGFFSLGKIDDDSHLIISFVGYKSLEINLDKFIGITRSVKSGQTTGSVDKSGVLSLRVVMQEQVQVLDEAVIISNGYQNISKDQFVGAATVVKMDNIRTLGEVSVDQMLQGVVAGVDVQVNSGQVGSTPKVRVRGTSTLLGNQEPLWVVDGIIQYDPQPAYTSNASAGGTDFASLRQIAGNAISWLNPDDIESLVVLKDASATAIYGSKAANGVIVVTTKKAKRGPLSTSFNFSTSVGQKPGYGMFNQMNSQERMQFSKEMYDAKISFSSPILKIGYEDIISKLLNKQITKEEFDIQYMKMERQNTDWFKQLFRTPVSQNYNISMGGGSDNAVTRASIGVIRQMGEARGNDQLSFSATSNSTFKIKDRVTLNFIVNAGSRTVDGFWKDIDPFNYAYNTSRVIPAFTDNGKFFFHEKWAGFPSTVYNGKNSYGYNIMNELASTGNRNSAKNFGGNLDLGVKVFSSLQYRGLFSSNTQDASTKSYGTERSFFSTSLRGYEYDTVSPNSVQEKSSRLPNGGVLYTEDISTQSYLMRHSLVFDKLFKDAHRVTVQSGFEVSAKKMTGTYNTLYGYLRDRGESFVSLPTTYTHELRATDVRVNDLLRDAYLNQRVVDRQNNFVSAYGSGIYSFKNRYVFNVNGRVDASNRFGQDENKKFLPIWSVAGKWQIANERFAEKLTWLSAFNVYASYGVQGNAVEEVSPYLIATFAGVDPYFGQNILTIRSLPYPGLGWEKTKSYNFGTEIVVLDRRLSIVFDLYKKTSNVLSSRNVGYENGVSSGIIRGSEVENKGYELTLNLEAIRHRDFSWLISLNGSVYKNRLLDNGRGNELDDYLDGTVIKKGSSFSTFYAYQFAGLDPKDGHPLFKNFDQRTDDPSKYLIAVGKLTPDFAGGFNSTMRYKNISLMAQFAVSFGAKKRLPAIYNNREITPEKNASRDLINRWKKPGDERNPNLYPSLPGTGESVVYIPTLNGLLSNAYDVYNLSDARVADAGYVRCRQISLNYEFNNKLINNLGLKRLNIQLSGTNPFLFTFDDKWNGIDPETGFWPARKTLNFSVNANF</sequence>
<keyword evidence="1 4" id="KW-0813">Transport</keyword>
<dbReference type="PROSITE" id="PS52016">
    <property type="entry name" value="TONB_DEPENDENT_REC_3"/>
    <property type="match status" value="1"/>
</dbReference>
<dbReference type="InterPro" id="IPR039426">
    <property type="entry name" value="TonB-dep_rcpt-like"/>
</dbReference>
<evidence type="ECO:0000256" key="4">
    <source>
        <dbReference type="PROSITE-ProRule" id="PRU01360"/>
    </source>
</evidence>
<dbReference type="Pfam" id="PF13715">
    <property type="entry name" value="CarbopepD_reg_2"/>
    <property type="match status" value="1"/>
</dbReference>
<dbReference type="GO" id="GO:0009279">
    <property type="term" value="C:cell outer membrane"/>
    <property type="evidence" value="ECO:0007669"/>
    <property type="project" value="UniProtKB-SubCell"/>
</dbReference>
<keyword evidence="2 4" id="KW-0472">Membrane</keyword>
<dbReference type="InterPro" id="IPR037066">
    <property type="entry name" value="Plug_dom_sf"/>
</dbReference>
<protein>
    <submittedName>
        <fullName evidence="7">TonB-linked outer membrane protein, SusC/RagA family</fullName>
    </submittedName>
</protein>
<dbReference type="InterPro" id="IPR012910">
    <property type="entry name" value="Plug_dom"/>
</dbReference>
<feature type="signal peptide" evidence="5">
    <location>
        <begin position="1"/>
        <end position="21"/>
    </location>
</feature>
<accession>A0A1G9K238</accession>
<dbReference type="EMBL" id="FNGY01000001">
    <property type="protein sequence ID" value="SDL43788.1"/>
    <property type="molecule type" value="Genomic_DNA"/>
</dbReference>
<organism evidence="7 8">
    <name type="scientific">Pedobacter steynii</name>
    <dbReference type="NCBI Taxonomy" id="430522"/>
    <lineage>
        <taxon>Bacteria</taxon>
        <taxon>Pseudomonadati</taxon>
        <taxon>Bacteroidota</taxon>
        <taxon>Sphingobacteriia</taxon>
        <taxon>Sphingobacteriales</taxon>
        <taxon>Sphingobacteriaceae</taxon>
        <taxon>Pedobacter</taxon>
    </lineage>
</organism>
<evidence type="ECO:0000256" key="1">
    <source>
        <dbReference type="ARBA" id="ARBA00022448"/>
    </source>
</evidence>
<dbReference type="InterPro" id="IPR023996">
    <property type="entry name" value="TonB-dep_OMP_SusC/RagA"/>
</dbReference>
<dbReference type="AlphaFoldDB" id="A0A1G9K238"/>
<keyword evidence="4" id="KW-1134">Transmembrane beta strand</keyword>
<evidence type="ECO:0000313" key="8">
    <source>
        <dbReference type="Proteomes" id="UP000183200"/>
    </source>
</evidence>
<dbReference type="SUPFAM" id="SSF49464">
    <property type="entry name" value="Carboxypeptidase regulatory domain-like"/>
    <property type="match status" value="1"/>
</dbReference>
<dbReference type="InterPro" id="IPR008969">
    <property type="entry name" value="CarboxyPept-like_regulatory"/>
</dbReference>
<dbReference type="Proteomes" id="UP000183200">
    <property type="component" value="Unassembled WGS sequence"/>
</dbReference>
<feature type="domain" description="Secretin/TonB short N-terminal" evidence="6">
    <location>
        <begin position="46"/>
        <end position="97"/>
    </location>
</feature>
<keyword evidence="4" id="KW-0812">Transmembrane</keyword>